<dbReference type="CTD" id="8586076"/>
<dbReference type="GeneID" id="8586076"/>
<dbReference type="EMBL" id="HE600959">
    <property type="protein sequence ID" value="CAP35181.1"/>
    <property type="molecule type" value="Genomic_DNA"/>
</dbReference>
<dbReference type="AlphaFoldDB" id="A8XR84"/>
<proteinExistence type="predicted"/>
<protein>
    <submittedName>
        <fullName evidence="2">Protein CBG17555</fullName>
    </submittedName>
</protein>
<accession>A8XR84</accession>
<dbReference type="KEGG" id="cbr:CBG_17555"/>
<reference evidence="2 3" key="2">
    <citation type="journal article" date="2011" name="PLoS Genet.">
        <title>Caenorhabditis briggsae recombinant inbred line genotypes reveal inter-strain incompatibility and the evolution of recombination.</title>
        <authorList>
            <person name="Ross J.A."/>
            <person name="Koboldt D.C."/>
            <person name="Staisch J.E."/>
            <person name="Chamberlin H.M."/>
            <person name="Gupta B.P."/>
            <person name="Miller R.D."/>
            <person name="Baird S.E."/>
            <person name="Haag E.S."/>
        </authorList>
    </citation>
    <scope>NUCLEOTIDE SEQUENCE [LARGE SCALE GENOMIC DNA]</scope>
    <source>
        <strain evidence="2 3">AF16</strain>
    </source>
</reference>
<evidence type="ECO:0000256" key="1">
    <source>
        <dbReference type="SAM" id="MobiDB-lite"/>
    </source>
</evidence>
<reference evidence="2 3" key="1">
    <citation type="journal article" date="2003" name="PLoS Biol.">
        <title>The genome sequence of Caenorhabditis briggsae: a platform for comparative genomics.</title>
        <authorList>
            <person name="Stein L.D."/>
            <person name="Bao Z."/>
            <person name="Blasiar D."/>
            <person name="Blumenthal T."/>
            <person name="Brent M.R."/>
            <person name="Chen N."/>
            <person name="Chinwalla A."/>
            <person name="Clarke L."/>
            <person name="Clee C."/>
            <person name="Coghlan A."/>
            <person name="Coulson A."/>
            <person name="D'Eustachio P."/>
            <person name="Fitch D.H."/>
            <person name="Fulton L.A."/>
            <person name="Fulton R.E."/>
            <person name="Griffiths-Jones S."/>
            <person name="Harris T.W."/>
            <person name="Hillier L.W."/>
            <person name="Kamath R."/>
            <person name="Kuwabara P.E."/>
            <person name="Mardis E.R."/>
            <person name="Marra M.A."/>
            <person name="Miner T.L."/>
            <person name="Minx P."/>
            <person name="Mullikin J.C."/>
            <person name="Plumb R.W."/>
            <person name="Rogers J."/>
            <person name="Schein J.E."/>
            <person name="Sohrmann M."/>
            <person name="Spieth J."/>
            <person name="Stajich J.E."/>
            <person name="Wei C."/>
            <person name="Willey D."/>
            <person name="Wilson R.K."/>
            <person name="Durbin R."/>
            <person name="Waterston R.H."/>
        </authorList>
    </citation>
    <scope>NUCLEOTIDE SEQUENCE [LARGE SCALE GENOMIC DNA]</scope>
    <source>
        <strain evidence="2 3">AF16</strain>
    </source>
</reference>
<evidence type="ECO:0000313" key="2">
    <source>
        <dbReference type="EMBL" id="CAP35181.1"/>
    </source>
</evidence>
<evidence type="ECO:0000313" key="3">
    <source>
        <dbReference type="Proteomes" id="UP000008549"/>
    </source>
</evidence>
<name>A8XR84_CAEBR</name>
<keyword evidence="3" id="KW-1185">Reference proteome</keyword>
<sequence>MSILESRLLFSFSLSDLIYRTLCLDPEVLDFQLSNICVEQNLTMNNWGEKYQSGLPGPRPTERENWTAADFFVMTPAAPLHNAQETGWPSPISTEPAGCSGMQSWPNDAIRSRRSVQDYQYIPIPLQSMPNRTFDGINSYGAAIKHEIVSFSCFSGAVSSNYDLDSIQPSSFYLGAAYEALLENVLSPSYQPPNAENMSYGHTVNGNNLFAEHHSPQRGSNNPLQPPIAMSTSSSMPSKNTVADVVHSCRCSEASNDEHLQQALQIMRRPNPMNTNIKQIILELFKTLGNLGMEKFSSRLLEIPYVAFRFEMKLDMPFECYHNREDIVRVIFNFSQLPRCMRNQLLRQSNCISVSFQQTQSNKQRLMDNWGSKYQSGLLGPCPTDRQDWTAADFFVMAPAGPLLYIQETSWPSPVSTVPSNIDDQDGPKPSSFYLGEAHDTLFGDFLSQVSNRTDNIIAFGPSQTLMGTPETSSTPPKHLNHDCPYSETTDDEHLQEARRLMDTRASKYTKIKKFGSRLQKILGNDEMATFSSQILEIPIEAFQKQMALDTPFKCYNDRQNILQLVTNFSKLPTCMRNQLLRQANPITASCKEASGSSLKEVWFGMKRFPKQKRMDTVNEVLSAGSVIYKNSEEMLIKALATTPHE</sequence>
<dbReference type="RefSeq" id="XP_002644083.1">
    <property type="nucleotide sequence ID" value="XM_002644037.1"/>
</dbReference>
<organism evidence="2 3">
    <name type="scientific">Caenorhabditis briggsae</name>
    <dbReference type="NCBI Taxonomy" id="6238"/>
    <lineage>
        <taxon>Eukaryota</taxon>
        <taxon>Metazoa</taxon>
        <taxon>Ecdysozoa</taxon>
        <taxon>Nematoda</taxon>
        <taxon>Chromadorea</taxon>
        <taxon>Rhabditida</taxon>
        <taxon>Rhabditina</taxon>
        <taxon>Rhabditomorpha</taxon>
        <taxon>Rhabditoidea</taxon>
        <taxon>Rhabditidae</taxon>
        <taxon>Peloderinae</taxon>
        <taxon>Caenorhabditis</taxon>
    </lineage>
</organism>
<dbReference type="WormBase" id="CBG17555">
    <property type="protein sequence ID" value="CBP49895"/>
    <property type="gene ID" value="WBGene00037150"/>
</dbReference>
<dbReference type="HOGENOM" id="CLU_424041_0_0_1"/>
<evidence type="ECO:0000313" key="4">
    <source>
        <dbReference type="WormBase" id="CBG17555"/>
    </source>
</evidence>
<gene>
    <name evidence="2 4" type="ORF">CBG17555</name>
    <name evidence="2" type="ORF">CBG_17555</name>
</gene>
<dbReference type="Proteomes" id="UP000008549">
    <property type="component" value="Unassembled WGS sequence"/>
</dbReference>
<feature type="region of interest" description="Disordered" evidence="1">
    <location>
        <begin position="210"/>
        <end position="235"/>
    </location>
</feature>
<dbReference type="InParanoid" id="A8XR84"/>